<evidence type="ECO:0000256" key="4">
    <source>
        <dbReference type="ARBA" id="ARBA00022801"/>
    </source>
</evidence>
<evidence type="ECO:0000256" key="1">
    <source>
        <dbReference type="ARBA" id="ARBA00006814"/>
    </source>
</evidence>
<protein>
    <recommendedName>
        <fullName evidence="7">Hydrogenase maturation protease</fullName>
    </recommendedName>
</protein>
<dbReference type="Gene3D" id="3.40.50.1450">
    <property type="entry name" value="HybD-like"/>
    <property type="match status" value="1"/>
</dbReference>
<dbReference type="CDD" id="cd00518">
    <property type="entry name" value="H2MP"/>
    <property type="match status" value="1"/>
</dbReference>
<keyword evidence="2" id="KW-0645">Protease</keyword>
<sequence length="131" mass="14855">MKTILCIGNILMGDDGIGIILGHLLKKKGINCIICETDISLINEVINNSEQLIIVDAVNFDLNPGDIVIFNNFEFYSSPILQHDLVFYKNKKTTLFGIQVKDIDYRIGISSEILKNLKVYLNYIIKLYNSN</sequence>
<dbReference type="EMBL" id="CAVN010000097">
    <property type="protein sequence ID" value="CDF58572.1"/>
    <property type="molecule type" value="Genomic_DNA"/>
</dbReference>
<keyword evidence="3" id="KW-0064">Aspartyl protease</keyword>
<dbReference type="PRINTS" id="PR00446">
    <property type="entry name" value="HYDRGNUPTAKE"/>
</dbReference>
<dbReference type="AlphaFoldDB" id="R7RQW0"/>
<dbReference type="eggNOG" id="ENOG5034703">
    <property type="taxonomic scope" value="Bacteria"/>
</dbReference>
<dbReference type="MEROPS" id="A31.006"/>
<dbReference type="HOGENOM" id="CLU_099037_5_0_9"/>
<evidence type="ECO:0000256" key="2">
    <source>
        <dbReference type="ARBA" id="ARBA00022670"/>
    </source>
</evidence>
<dbReference type="GO" id="GO:0008047">
    <property type="term" value="F:enzyme activator activity"/>
    <property type="evidence" value="ECO:0007669"/>
    <property type="project" value="InterPro"/>
</dbReference>
<name>R7RQW0_9CLOT</name>
<comment type="caution">
    <text evidence="5">The sequence shown here is derived from an EMBL/GenBank/DDBJ whole genome shotgun (WGS) entry which is preliminary data.</text>
</comment>
<keyword evidence="4" id="KW-0378">Hydrolase</keyword>
<keyword evidence="6" id="KW-1185">Reference proteome</keyword>
<dbReference type="SUPFAM" id="SSF53163">
    <property type="entry name" value="HybD-like"/>
    <property type="match status" value="1"/>
</dbReference>
<dbReference type="Pfam" id="PF01750">
    <property type="entry name" value="HycI"/>
    <property type="match status" value="1"/>
</dbReference>
<accession>R7RQW0</accession>
<dbReference type="Proteomes" id="UP000014923">
    <property type="component" value="Unassembled WGS sequence"/>
</dbReference>
<dbReference type="OrthoDB" id="9794619at2"/>
<evidence type="ECO:0000256" key="3">
    <source>
        <dbReference type="ARBA" id="ARBA00022750"/>
    </source>
</evidence>
<dbReference type="RefSeq" id="WP_018662824.1">
    <property type="nucleotide sequence ID" value="NZ_HF952018.1"/>
</dbReference>
<evidence type="ECO:0000313" key="5">
    <source>
        <dbReference type="EMBL" id="CDF58572.1"/>
    </source>
</evidence>
<proteinExistence type="inferred from homology"/>
<dbReference type="GO" id="GO:0004190">
    <property type="term" value="F:aspartic-type endopeptidase activity"/>
    <property type="evidence" value="ECO:0007669"/>
    <property type="project" value="UniProtKB-KW"/>
</dbReference>
<comment type="similarity">
    <text evidence="1">Belongs to the peptidase A31 family.</text>
</comment>
<dbReference type="InterPro" id="IPR023430">
    <property type="entry name" value="Pept_HybD-like_dom_sf"/>
</dbReference>
<dbReference type="InterPro" id="IPR000671">
    <property type="entry name" value="Peptidase_A31"/>
</dbReference>
<dbReference type="NCBIfam" id="TIGR00072">
    <property type="entry name" value="hydrog_prot"/>
    <property type="match status" value="1"/>
</dbReference>
<organism evidence="5 6">
    <name type="scientific">Thermobrachium celere DSM 8682</name>
    <dbReference type="NCBI Taxonomy" id="941824"/>
    <lineage>
        <taxon>Bacteria</taxon>
        <taxon>Bacillati</taxon>
        <taxon>Bacillota</taxon>
        <taxon>Clostridia</taxon>
        <taxon>Eubacteriales</taxon>
        <taxon>Clostridiaceae</taxon>
        <taxon>Thermobrachium</taxon>
    </lineage>
</organism>
<evidence type="ECO:0008006" key="7">
    <source>
        <dbReference type="Google" id="ProtNLM"/>
    </source>
</evidence>
<gene>
    <name evidence="5" type="ORF">TCEL_00618</name>
</gene>
<evidence type="ECO:0000313" key="6">
    <source>
        <dbReference type="Proteomes" id="UP000014923"/>
    </source>
</evidence>
<dbReference type="GO" id="GO:0016485">
    <property type="term" value="P:protein processing"/>
    <property type="evidence" value="ECO:0007669"/>
    <property type="project" value="TreeGrafter"/>
</dbReference>
<dbReference type="PANTHER" id="PTHR30302:SF1">
    <property type="entry name" value="HYDROGENASE 2 MATURATION PROTEASE"/>
    <property type="match status" value="1"/>
</dbReference>
<reference evidence="5" key="1">
    <citation type="submission" date="2013-03" db="EMBL/GenBank/DDBJ databases">
        <title>Draft genome sequence of the hydrogen-ethanol-producing anaerobic alkalithermophilic Caloramator celere.</title>
        <authorList>
            <person name="Ciranna A."/>
            <person name="Larjo A."/>
            <person name="Kivisto A."/>
            <person name="Santala V."/>
            <person name="Roos C."/>
            <person name="Karp M."/>
        </authorList>
    </citation>
    <scope>NUCLEOTIDE SEQUENCE [LARGE SCALE GENOMIC DNA]</scope>
    <source>
        <strain evidence="5">DSM 8682</strain>
    </source>
</reference>
<dbReference type="PANTHER" id="PTHR30302">
    <property type="entry name" value="HYDROGENASE 1 MATURATION PROTEASE"/>
    <property type="match status" value="1"/>
</dbReference>